<reference evidence="1 2" key="1">
    <citation type="submission" date="2024-06" db="EMBL/GenBank/DDBJ databases">
        <title>The Natural Products Discovery Center: Release of the First 8490 Sequenced Strains for Exploring Actinobacteria Biosynthetic Diversity.</title>
        <authorList>
            <person name="Kalkreuter E."/>
            <person name="Kautsar S.A."/>
            <person name="Yang D."/>
            <person name="Bader C.D."/>
            <person name="Teijaro C.N."/>
            <person name="Fluegel L."/>
            <person name="Davis C.M."/>
            <person name="Simpson J.R."/>
            <person name="Lauterbach L."/>
            <person name="Steele A.D."/>
            <person name="Gui C."/>
            <person name="Meng S."/>
            <person name="Li G."/>
            <person name="Viehrig K."/>
            <person name="Ye F."/>
            <person name="Su P."/>
            <person name="Kiefer A.F."/>
            <person name="Nichols A."/>
            <person name="Cepeda A.J."/>
            <person name="Yan W."/>
            <person name="Fan B."/>
            <person name="Jiang Y."/>
            <person name="Adhikari A."/>
            <person name="Zheng C.-J."/>
            <person name="Schuster L."/>
            <person name="Cowan T.M."/>
            <person name="Smanski M.J."/>
            <person name="Chevrette M.G."/>
            <person name="De Carvalho L.P.S."/>
            <person name="Shen B."/>
        </authorList>
    </citation>
    <scope>NUCLEOTIDE SEQUENCE [LARGE SCALE GENOMIC DNA]</scope>
    <source>
        <strain evidence="1 2">NPDC019434</strain>
    </source>
</reference>
<name>A0ABV2X804_9NOCA</name>
<comment type="caution">
    <text evidence="1">The sequence shown here is derived from an EMBL/GenBank/DDBJ whole genome shotgun (WGS) entry which is preliminary data.</text>
</comment>
<proteinExistence type="predicted"/>
<dbReference type="RefSeq" id="WP_063021950.1">
    <property type="nucleotide sequence ID" value="NZ_JBEYBM010000011.1"/>
</dbReference>
<accession>A0ABV2X804</accession>
<evidence type="ECO:0000313" key="2">
    <source>
        <dbReference type="Proteomes" id="UP001550535"/>
    </source>
</evidence>
<dbReference type="Proteomes" id="UP001550535">
    <property type="component" value="Unassembled WGS sequence"/>
</dbReference>
<sequence length="211" mass="23118">MPGIESRDDREWFATESARARFAQELLRSAARPERIAGVIEEIVGDRIEVGPVQAGPGALVCVTAIGRPGDVRAEAYEGQGWDVAVEVPITLRLRVELAGVPARFAAAVRVRMRVQLVLEDPCAVFVRTEEVGEEHVDVRVRAVDGPARLLGRLGDVRSMVAEHVVAYIGDLLSSPEVRELRRIDIAQVIERAWEAGLIINQAARPMTRSA</sequence>
<evidence type="ECO:0000313" key="1">
    <source>
        <dbReference type="EMBL" id="MEU2122023.1"/>
    </source>
</evidence>
<dbReference type="EMBL" id="JBEYBR010000017">
    <property type="protein sequence ID" value="MEU2122023.1"/>
    <property type="molecule type" value="Genomic_DNA"/>
</dbReference>
<keyword evidence="2" id="KW-1185">Reference proteome</keyword>
<gene>
    <name evidence="1" type="ORF">ABZ507_09315</name>
</gene>
<protein>
    <submittedName>
        <fullName evidence="1">Uncharacterized protein</fullName>
    </submittedName>
</protein>
<organism evidence="1 2">
    <name type="scientific">Nocardia niwae</name>
    <dbReference type="NCBI Taxonomy" id="626084"/>
    <lineage>
        <taxon>Bacteria</taxon>
        <taxon>Bacillati</taxon>
        <taxon>Actinomycetota</taxon>
        <taxon>Actinomycetes</taxon>
        <taxon>Mycobacteriales</taxon>
        <taxon>Nocardiaceae</taxon>
        <taxon>Nocardia</taxon>
    </lineage>
</organism>